<feature type="region of interest" description="Disordered" evidence="1">
    <location>
        <begin position="132"/>
        <end position="166"/>
    </location>
</feature>
<proteinExistence type="predicted"/>
<dbReference type="AlphaFoldDB" id="A0A1J7IR51"/>
<feature type="compositionally biased region" description="Polar residues" evidence="1">
    <location>
        <begin position="141"/>
        <end position="166"/>
    </location>
</feature>
<name>A0A1J7IR51_9PEZI</name>
<dbReference type="InParanoid" id="A0A1J7IR51"/>
<sequence>MYLIVQGQDNRDYLFTSIGNDYYKCEPYDPLKKSTRGSYQPRYVPLTSVKCDPHDRDFHIIIPRVPGDGSKDCKFTLITDGSFNGHGIFKCSRIDAVVKARSLFLDQFHIGVTSSQFFRNIDKTKYQEPDIHVQEQEGKSSRTTSAVDVRSVASNRGNIPTGSQIAQTSRVTNAAVDVGSVSPLAETSMPMS</sequence>
<keyword evidence="3" id="KW-1185">Reference proteome</keyword>
<evidence type="ECO:0000256" key="1">
    <source>
        <dbReference type="SAM" id="MobiDB-lite"/>
    </source>
</evidence>
<dbReference type="EMBL" id="KV875097">
    <property type="protein sequence ID" value="OIW29813.1"/>
    <property type="molecule type" value="Genomic_DNA"/>
</dbReference>
<gene>
    <name evidence="2" type="ORF">CONLIGDRAFT_680629</name>
</gene>
<organism evidence="2 3">
    <name type="scientific">Coniochaeta ligniaria NRRL 30616</name>
    <dbReference type="NCBI Taxonomy" id="1408157"/>
    <lineage>
        <taxon>Eukaryota</taxon>
        <taxon>Fungi</taxon>
        <taxon>Dikarya</taxon>
        <taxon>Ascomycota</taxon>
        <taxon>Pezizomycotina</taxon>
        <taxon>Sordariomycetes</taxon>
        <taxon>Sordariomycetidae</taxon>
        <taxon>Coniochaetales</taxon>
        <taxon>Coniochaetaceae</taxon>
        <taxon>Coniochaeta</taxon>
    </lineage>
</organism>
<evidence type="ECO:0000313" key="2">
    <source>
        <dbReference type="EMBL" id="OIW29813.1"/>
    </source>
</evidence>
<evidence type="ECO:0000313" key="3">
    <source>
        <dbReference type="Proteomes" id="UP000182658"/>
    </source>
</evidence>
<accession>A0A1J7IR51</accession>
<reference evidence="2 3" key="1">
    <citation type="submission" date="2016-10" db="EMBL/GenBank/DDBJ databases">
        <title>Draft genome sequence of Coniochaeta ligniaria NRRL30616, a lignocellulolytic fungus for bioabatement of inhibitors in plant biomass hydrolysates.</title>
        <authorList>
            <consortium name="DOE Joint Genome Institute"/>
            <person name="Jimenez D.J."/>
            <person name="Hector R.E."/>
            <person name="Riley R."/>
            <person name="Sun H."/>
            <person name="Grigoriev I.V."/>
            <person name="Van Elsas J.D."/>
            <person name="Nichols N.N."/>
        </authorList>
    </citation>
    <scope>NUCLEOTIDE SEQUENCE [LARGE SCALE GENOMIC DNA]</scope>
    <source>
        <strain evidence="2 3">NRRL 30616</strain>
    </source>
</reference>
<dbReference type="Proteomes" id="UP000182658">
    <property type="component" value="Unassembled WGS sequence"/>
</dbReference>
<protein>
    <submittedName>
        <fullName evidence="2">Uncharacterized protein</fullName>
    </submittedName>
</protein>